<dbReference type="EMBL" id="FAOZ01000002">
    <property type="protein sequence ID" value="CUU54395.1"/>
    <property type="molecule type" value="Genomic_DNA"/>
</dbReference>
<evidence type="ECO:0000256" key="3">
    <source>
        <dbReference type="ARBA" id="ARBA00023002"/>
    </source>
</evidence>
<keyword evidence="9" id="KW-0862">Zinc</keyword>
<evidence type="ECO:0000313" key="13">
    <source>
        <dbReference type="EMBL" id="CUU54395.1"/>
    </source>
</evidence>
<evidence type="ECO:0000256" key="5">
    <source>
        <dbReference type="ARBA" id="ARBA00037918"/>
    </source>
</evidence>
<comment type="catalytic activity">
    <reaction evidence="8">
        <text>glycerol + NAD(+) = dihydroxyacetone + NADH + H(+)</text>
        <dbReference type="Rhea" id="RHEA:13769"/>
        <dbReference type="ChEBI" id="CHEBI:15378"/>
        <dbReference type="ChEBI" id="CHEBI:16016"/>
        <dbReference type="ChEBI" id="CHEBI:17754"/>
        <dbReference type="ChEBI" id="CHEBI:57540"/>
        <dbReference type="ChEBI" id="CHEBI:57945"/>
        <dbReference type="EC" id="1.1.1.6"/>
    </reaction>
</comment>
<dbReference type="InterPro" id="IPR016205">
    <property type="entry name" value="Glycerol_DH"/>
</dbReference>
<feature type="binding site" evidence="11">
    <location>
        <begin position="118"/>
        <end position="121"/>
    </location>
    <ligand>
        <name>NAD(+)</name>
        <dbReference type="ChEBI" id="CHEBI:57540"/>
    </ligand>
</feature>
<comment type="similarity">
    <text evidence="1">Belongs to the iron-containing alcohol dehydrogenase family.</text>
</comment>
<dbReference type="EC" id="1.1.1.6" evidence="6"/>
<evidence type="ECO:0000256" key="9">
    <source>
        <dbReference type="PIRSR" id="PIRSR000112-1"/>
    </source>
</evidence>
<keyword evidence="2 9" id="KW-0479">Metal-binding</keyword>
<feature type="binding site" evidence="9">
    <location>
        <position position="173"/>
    </location>
    <ligand>
        <name>glycerol</name>
        <dbReference type="ChEBI" id="CHEBI:17754"/>
    </ligand>
</feature>
<dbReference type="PROSITE" id="PS00913">
    <property type="entry name" value="ADH_IRON_1"/>
    <property type="match status" value="1"/>
</dbReference>
<evidence type="ECO:0000256" key="10">
    <source>
        <dbReference type="PIRSR" id="PIRSR000112-2"/>
    </source>
</evidence>
<dbReference type="PANTHER" id="PTHR43616:SF5">
    <property type="entry name" value="GLYCEROL DEHYDROGENASE 1"/>
    <property type="match status" value="1"/>
</dbReference>
<evidence type="ECO:0000256" key="8">
    <source>
        <dbReference type="ARBA" id="ARBA00049006"/>
    </source>
</evidence>
<feature type="binding site" evidence="11">
    <location>
        <position position="129"/>
    </location>
    <ligand>
        <name>NAD(+)</name>
        <dbReference type="ChEBI" id="CHEBI:57540"/>
    </ligand>
</feature>
<evidence type="ECO:0000256" key="6">
    <source>
        <dbReference type="ARBA" id="ARBA00039147"/>
    </source>
</evidence>
<feature type="binding site" evidence="11">
    <location>
        <begin position="96"/>
        <end position="100"/>
    </location>
    <ligand>
        <name>NAD(+)</name>
        <dbReference type="ChEBI" id="CHEBI:57540"/>
    </ligand>
</feature>
<comment type="pathway">
    <text evidence="5">Polyol metabolism; glycerol fermentation; glycerone phosphate from glycerol (oxidative route): step 1/2.</text>
</comment>
<evidence type="ECO:0000256" key="2">
    <source>
        <dbReference type="ARBA" id="ARBA00022723"/>
    </source>
</evidence>
<evidence type="ECO:0000256" key="11">
    <source>
        <dbReference type="PIRSR" id="PIRSR000112-3"/>
    </source>
</evidence>
<dbReference type="RefSeq" id="WP_091271767.1">
    <property type="nucleotide sequence ID" value="NZ_FAOZ01000002.1"/>
</dbReference>
<dbReference type="AlphaFoldDB" id="A0A0S4QFI0"/>
<reference evidence="14" key="1">
    <citation type="submission" date="2015-11" db="EMBL/GenBank/DDBJ databases">
        <authorList>
            <person name="Varghese N."/>
        </authorList>
    </citation>
    <scope>NUCLEOTIDE SEQUENCE [LARGE SCALE GENOMIC DNA]</scope>
    <source>
        <strain evidence="14">DSM 45899</strain>
    </source>
</reference>
<dbReference type="Gene3D" id="1.20.1090.10">
    <property type="entry name" value="Dehydroquinate synthase-like - alpha domain"/>
    <property type="match status" value="1"/>
</dbReference>
<dbReference type="CDD" id="cd08170">
    <property type="entry name" value="GlyDH"/>
    <property type="match status" value="1"/>
</dbReference>
<dbReference type="Gene3D" id="3.40.50.1970">
    <property type="match status" value="1"/>
</dbReference>
<evidence type="ECO:0000313" key="14">
    <source>
        <dbReference type="Proteomes" id="UP000198802"/>
    </source>
</evidence>
<organism evidence="13 14">
    <name type="scientific">Parafrankia irregularis</name>
    <dbReference type="NCBI Taxonomy" id="795642"/>
    <lineage>
        <taxon>Bacteria</taxon>
        <taxon>Bacillati</taxon>
        <taxon>Actinomycetota</taxon>
        <taxon>Actinomycetes</taxon>
        <taxon>Frankiales</taxon>
        <taxon>Frankiaceae</taxon>
        <taxon>Parafrankia</taxon>
    </lineage>
</organism>
<dbReference type="PIRSF" id="PIRSF000112">
    <property type="entry name" value="Glycerol_dehydrogenase"/>
    <property type="match status" value="1"/>
</dbReference>
<evidence type="ECO:0000256" key="7">
    <source>
        <dbReference type="ARBA" id="ARBA00040132"/>
    </source>
</evidence>
<feature type="binding site" evidence="11">
    <location>
        <position position="127"/>
    </location>
    <ligand>
        <name>NAD(+)</name>
        <dbReference type="ChEBI" id="CHEBI:57540"/>
    </ligand>
</feature>
<accession>A0A0S4QFI0</accession>
<feature type="binding site" evidence="9">
    <location>
        <position position="256"/>
    </location>
    <ligand>
        <name>glycerol</name>
        <dbReference type="ChEBI" id="CHEBI:17754"/>
    </ligand>
</feature>
<evidence type="ECO:0000259" key="12">
    <source>
        <dbReference type="Pfam" id="PF00465"/>
    </source>
</evidence>
<dbReference type="GO" id="GO:0005829">
    <property type="term" value="C:cytosol"/>
    <property type="evidence" value="ECO:0007669"/>
    <property type="project" value="TreeGrafter"/>
</dbReference>
<feature type="binding site" evidence="10">
    <location>
        <position position="123"/>
    </location>
    <ligand>
        <name>glycerol</name>
        <dbReference type="ChEBI" id="CHEBI:17754"/>
    </ligand>
</feature>
<protein>
    <recommendedName>
        <fullName evidence="7">Glycerol dehydrogenase</fullName>
        <ecNumber evidence="6">1.1.1.6</ecNumber>
    </recommendedName>
</protein>
<dbReference type="InterPro" id="IPR018211">
    <property type="entry name" value="ADH_Fe_CS"/>
</dbReference>
<evidence type="ECO:0000256" key="1">
    <source>
        <dbReference type="ARBA" id="ARBA00007358"/>
    </source>
</evidence>
<dbReference type="Proteomes" id="UP000198802">
    <property type="component" value="Unassembled WGS sequence"/>
</dbReference>
<dbReference type="NCBIfam" id="NF006941">
    <property type="entry name" value="PRK09423.1"/>
    <property type="match status" value="1"/>
</dbReference>
<evidence type="ECO:0000256" key="4">
    <source>
        <dbReference type="ARBA" id="ARBA00023027"/>
    </source>
</evidence>
<feature type="binding site" evidence="9">
    <location>
        <position position="273"/>
    </location>
    <ligand>
        <name>glycerol</name>
        <dbReference type="ChEBI" id="CHEBI:17754"/>
    </ligand>
</feature>
<gene>
    <name evidence="13" type="ORF">Ga0074812_102405</name>
</gene>
<proteinExistence type="inferred from homology"/>
<keyword evidence="3" id="KW-0560">Oxidoreductase</keyword>
<dbReference type="PANTHER" id="PTHR43616">
    <property type="entry name" value="GLYCEROL DEHYDROGENASE"/>
    <property type="match status" value="1"/>
</dbReference>
<keyword evidence="14" id="KW-1185">Reference proteome</keyword>
<dbReference type="GO" id="GO:0008888">
    <property type="term" value="F:glycerol dehydrogenase (NAD+) activity"/>
    <property type="evidence" value="ECO:0007669"/>
    <property type="project" value="UniProtKB-EC"/>
</dbReference>
<dbReference type="InterPro" id="IPR001670">
    <property type="entry name" value="ADH_Fe/GldA"/>
</dbReference>
<dbReference type="GO" id="GO:0046872">
    <property type="term" value="F:metal ion binding"/>
    <property type="evidence" value="ECO:0007669"/>
    <property type="project" value="UniProtKB-KW"/>
</dbReference>
<comment type="cofactor">
    <cofactor evidence="9">
        <name>Zn(2+)</name>
        <dbReference type="ChEBI" id="CHEBI:29105"/>
    </cofactor>
    <text evidence="9">Binds 1 zinc ion per subunit.</text>
</comment>
<dbReference type="Pfam" id="PF00465">
    <property type="entry name" value="Fe-ADH"/>
    <property type="match status" value="1"/>
</dbReference>
<dbReference type="SUPFAM" id="SSF56796">
    <property type="entry name" value="Dehydroquinate synthase-like"/>
    <property type="match status" value="1"/>
</dbReference>
<keyword evidence="4 11" id="KW-0520">NAD</keyword>
<name>A0A0S4QFI0_9ACTN</name>
<feature type="domain" description="Alcohol dehydrogenase iron-type/glycerol dehydrogenase GldA" evidence="12">
    <location>
        <begin position="8"/>
        <end position="156"/>
    </location>
</feature>
<feature type="binding site" evidence="11">
    <location>
        <position position="133"/>
    </location>
    <ligand>
        <name>NAD(+)</name>
        <dbReference type="ChEBI" id="CHEBI:57540"/>
    </ligand>
</feature>
<sequence length="374" mass="38717">MLAVFGSPGRYVQGRDATAALGPEMARLGLTGPAVIVTSAAPLRLLEDTWRTSLDGAGIPYTVHLFGGECSDQEIDRVLSTARDPEATVIVGAGGGKVLDTARAAAAALDVPVVNCPTTASSDAPCSALSVVYSPDGAFERYLFYPRNPDLVLVDTTAIAAAPARLLVAGIGDAIATWYEARTVREARRANQLHGAQTASAGALAELCRRILFDDAAAAIRAVRAGAVTPAVERLVEANTLLSGLGFESGGLAVAHSVHNGLTVAAETHRFLHGEKVAFGLLVQLVVEGRAEDELAEVLAFCAQVGLPRTLAQVGLADPPIELLRSIAVRALAEGETAHNEPFDLDPPALVDAILAADAAGRASLSSRTSRATH</sequence>